<sequence>MKLILLLCNIFIVCATVVSQCPPRKEIHPCICIEKQLGKKKYELTILCYNIGTPASFSNIETRLRHVEIEKFLLYDSYWKSSQAQQFVLPKDFLNSYNIKEVEIVDTLLIPGFACRSTPKCEENNIIRLKISNSTVGERSFQACSDVSDQNSFLDCLQRLKYLKITRGNLPYIRQDFFSKMPELRELILPFNRIIRIERQVFTAATFPKLEVLDLSHNGLLDVKNLFTNSEMKITFLDLSYNQIKSLSNFKKLPNLKKLLLRSNDLIELSAADWQTAPKTLRYIDFTENELNCDCNFKWVNDTFHMNTEITGNCAAPKEVASMKLRKASRMLKFRCNVEGQIVGRK</sequence>
<evidence type="ECO:0000256" key="1">
    <source>
        <dbReference type="ARBA" id="ARBA00022614"/>
    </source>
</evidence>
<keyword evidence="1" id="KW-0433">Leucine-rich repeat</keyword>
<proteinExistence type="predicted"/>
<feature type="signal peptide" evidence="4">
    <location>
        <begin position="1"/>
        <end position="15"/>
    </location>
</feature>
<dbReference type="SMART" id="SM00369">
    <property type="entry name" value="LRR_TYP"/>
    <property type="match status" value="3"/>
</dbReference>
<evidence type="ECO:0000256" key="2">
    <source>
        <dbReference type="ARBA" id="ARBA00022729"/>
    </source>
</evidence>
<evidence type="ECO:0000256" key="3">
    <source>
        <dbReference type="ARBA" id="ARBA00022737"/>
    </source>
</evidence>
<dbReference type="STRING" id="407821.A0A087UVA6"/>
<dbReference type="Proteomes" id="UP000054359">
    <property type="component" value="Unassembled WGS sequence"/>
</dbReference>
<dbReference type="InterPro" id="IPR050328">
    <property type="entry name" value="Dev_Immune_Receptor"/>
</dbReference>
<evidence type="ECO:0000313" key="6">
    <source>
        <dbReference type="Proteomes" id="UP000054359"/>
    </source>
</evidence>
<organism evidence="5 6">
    <name type="scientific">Stegodyphus mimosarum</name>
    <name type="common">African social velvet spider</name>
    <dbReference type="NCBI Taxonomy" id="407821"/>
    <lineage>
        <taxon>Eukaryota</taxon>
        <taxon>Metazoa</taxon>
        <taxon>Ecdysozoa</taxon>
        <taxon>Arthropoda</taxon>
        <taxon>Chelicerata</taxon>
        <taxon>Arachnida</taxon>
        <taxon>Araneae</taxon>
        <taxon>Araneomorphae</taxon>
        <taxon>Entelegynae</taxon>
        <taxon>Eresoidea</taxon>
        <taxon>Eresidae</taxon>
        <taxon>Stegodyphus</taxon>
    </lineage>
</organism>
<dbReference type="GO" id="GO:0005615">
    <property type="term" value="C:extracellular space"/>
    <property type="evidence" value="ECO:0007669"/>
    <property type="project" value="TreeGrafter"/>
</dbReference>
<name>A0A087UVA6_STEMI</name>
<evidence type="ECO:0000256" key="4">
    <source>
        <dbReference type="SAM" id="SignalP"/>
    </source>
</evidence>
<keyword evidence="6" id="KW-1185">Reference proteome</keyword>
<keyword evidence="2 4" id="KW-0732">Signal</keyword>
<feature type="chain" id="PRO_5012204149" evidence="4">
    <location>
        <begin position="16"/>
        <end position="346"/>
    </location>
</feature>
<dbReference type="EMBL" id="KK121822">
    <property type="protein sequence ID" value="KFM81295.1"/>
    <property type="molecule type" value="Genomic_DNA"/>
</dbReference>
<dbReference type="Gene3D" id="3.80.10.10">
    <property type="entry name" value="Ribonuclease Inhibitor"/>
    <property type="match status" value="1"/>
</dbReference>
<dbReference type="InterPro" id="IPR032675">
    <property type="entry name" value="LRR_dom_sf"/>
</dbReference>
<dbReference type="GO" id="GO:0031012">
    <property type="term" value="C:extracellular matrix"/>
    <property type="evidence" value="ECO:0007669"/>
    <property type="project" value="TreeGrafter"/>
</dbReference>
<dbReference type="AlphaFoldDB" id="A0A087UVA6"/>
<keyword evidence="3" id="KW-0677">Repeat</keyword>
<dbReference type="Pfam" id="PF13855">
    <property type="entry name" value="LRR_8"/>
    <property type="match status" value="1"/>
</dbReference>
<dbReference type="OrthoDB" id="676979at2759"/>
<dbReference type="InterPro" id="IPR001611">
    <property type="entry name" value="Leu-rich_rpt"/>
</dbReference>
<accession>A0A087UVA6</accession>
<protein>
    <submittedName>
        <fullName evidence="5">Slit-like protein</fullName>
    </submittedName>
</protein>
<reference evidence="5 6" key="1">
    <citation type="submission" date="2013-11" db="EMBL/GenBank/DDBJ databases">
        <title>Genome sequencing of Stegodyphus mimosarum.</title>
        <authorList>
            <person name="Bechsgaard J."/>
        </authorList>
    </citation>
    <scope>NUCLEOTIDE SEQUENCE [LARGE SCALE GENOMIC DNA]</scope>
</reference>
<dbReference type="SUPFAM" id="SSF52075">
    <property type="entry name" value="Outer arm dynein light chain 1"/>
    <property type="match status" value="1"/>
</dbReference>
<gene>
    <name evidence="5" type="ORF">X975_11219</name>
</gene>
<dbReference type="PANTHER" id="PTHR24373:SF370">
    <property type="entry name" value="FISH-LIPS, ISOFORM E"/>
    <property type="match status" value="1"/>
</dbReference>
<dbReference type="PANTHER" id="PTHR24373">
    <property type="entry name" value="SLIT RELATED LEUCINE-RICH REPEAT NEURONAL PROTEIN"/>
    <property type="match status" value="1"/>
</dbReference>
<evidence type="ECO:0000313" key="5">
    <source>
        <dbReference type="EMBL" id="KFM81295.1"/>
    </source>
</evidence>
<dbReference type="PROSITE" id="PS51450">
    <property type="entry name" value="LRR"/>
    <property type="match status" value="2"/>
</dbReference>
<dbReference type="InterPro" id="IPR003591">
    <property type="entry name" value="Leu-rich_rpt_typical-subtyp"/>
</dbReference>
<feature type="non-terminal residue" evidence="5">
    <location>
        <position position="346"/>
    </location>
</feature>